<protein>
    <submittedName>
        <fullName evidence="1">Uncharacterized protein</fullName>
    </submittedName>
</protein>
<sequence length="179" mass="20248">MLSCSSLSYVKNRQCLPLLFHLTKLSSVFLNNHSNLQLPCRVFLGGQFSKSCELSDGKDLPQGCDKMDSLEWAPLHQDHCLLLCQFLYAWSALQGYYEFRYFAIVSGLSGLPHDCNSVCKGPLLLLSMLLFSLTTLSHLSVLRWVSESLFCVKESLYAHLIFLQVILQSGTNYNDSRIL</sequence>
<proteinExistence type="predicted"/>
<dbReference type="EMBL" id="HBUF01237200">
    <property type="protein sequence ID" value="CAG6675590.1"/>
    <property type="molecule type" value="Transcribed_RNA"/>
</dbReference>
<evidence type="ECO:0000313" key="1">
    <source>
        <dbReference type="EMBL" id="CAG6675590.1"/>
    </source>
</evidence>
<organism evidence="1">
    <name type="scientific">Cacopsylla melanoneura</name>
    <dbReference type="NCBI Taxonomy" id="428564"/>
    <lineage>
        <taxon>Eukaryota</taxon>
        <taxon>Metazoa</taxon>
        <taxon>Ecdysozoa</taxon>
        <taxon>Arthropoda</taxon>
        <taxon>Hexapoda</taxon>
        <taxon>Insecta</taxon>
        <taxon>Pterygota</taxon>
        <taxon>Neoptera</taxon>
        <taxon>Paraneoptera</taxon>
        <taxon>Hemiptera</taxon>
        <taxon>Sternorrhyncha</taxon>
        <taxon>Psylloidea</taxon>
        <taxon>Psyllidae</taxon>
        <taxon>Psyllinae</taxon>
        <taxon>Cacopsylla</taxon>
    </lineage>
</organism>
<dbReference type="AlphaFoldDB" id="A0A8D8WZ03"/>
<reference evidence="1" key="1">
    <citation type="submission" date="2021-05" db="EMBL/GenBank/DDBJ databases">
        <authorList>
            <person name="Alioto T."/>
            <person name="Alioto T."/>
            <person name="Gomez Garrido J."/>
        </authorList>
    </citation>
    <scope>NUCLEOTIDE SEQUENCE</scope>
</reference>
<accession>A0A8D8WZ03</accession>
<name>A0A8D8WZ03_9HEMI</name>
<dbReference type="EMBL" id="HBUF01237201">
    <property type="protein sequence ID" value="CAG6675591.1"/>
    <property type="molecule type" value="Transcribed_RNA"/>
</dbReference>